<dbReference type="Proteomes" id="UP000218164">
    <property type="component" value="Unassembled WGS sequence"/>
</dbReference>
<name>A0A2A2HP68_9EURY</name>
<dbReference type="Pfam" id="PF04009">
    <property type="entry name" value="DUF356"/>
    <property type="match status" value="1"/>
</dbReference>
<dbReference type="RefSeq" id="WP_095645811.1">
    <property type="nucleotide sequence ID" value="NZ_LMVP01000531.1"/>
</dbReference>
<proteinExistence type="predicted"/>
<dbReference type="AlphaFoldDB" id="A0A2A2HP68"/>
<dbReference type="InterPro" id="IPR007154">
    <property type="entry name" value="DUF356"/>
</dbReference>
<keyword evidence="2" id="KW-1185">Reference proteome</keyword>
<dbReference type="EMBL" id="LMVP01000531">
    <property type="protein sequence ID" value="PAV11076.1"/>
    <property type="molecule type" value="Genomic_DNA"/>
</dbReference>
<evidence type="ECO:0008006" key="3">
    <source>
        <dbReference type="Google" id="ProtNLM"/>
    </source>
</evidence>
<evidence type="ECO:0000313" key="2">
    <source>
        <dbReference type="Proteomes" id="UP000218164"/>
    </source>
</evidence>
<reference evidence="1 2" key="1">
    <citation type="journal article" date="2017" name="BMC Genomics">
        <title>Genomic analysis of methanogenic archaea reveals a shift towards energy conservation.</title>
        <authorList>
            <person name="Gilmore S.P."/>
            <person name="Henske J.K."/>
            <person name="Sexton J.A."/>
            <person name="Solomon K.V."/>
            <person name="Seppala S."/>
            <person name="Yoo J.I."/>
            <person name="Huyett L.M."/>
            <person name="Pressman A."/>
            <person name="Cogan J.Z."/>
            <person name="Kivenson V."/>
            <person name="Peng X."/>
            <person name="Tan Y."/>
            <person name="Valentine D.L."/>
            <person name="O'Malley M.A."/>
        </authorList>
    </citation>
    <scope>NUCLEOTIDE SEQUENCE [LARGE SCALE GENOMIC DNA]</scope>
    <source>
        <strain evidence="1 2">MC-15</strain>
    </source>
</reference>
<gene>
    <name evidence="1" type="ORF">ASJ81_11390</name>
</gene>
<dbReference type="OrthoDB" id="73585at2157"/>
<accession>A0A2A2HP68</accession>
<sequence>MIEKTNSFALIRGENEEKILITLNDLKEYGDAQFSTLPKVVTPEYADKVLIRVMGGKLKKPCSRAVVVGLETPARVMIRNLRTIHPPAHVVIISPFHEDFRPMAAAYTK</sequence>
<organism evidence="1 2">
    <name type="scientific">Methanosarcina spelaei</name>
    <dbReference type="NCBI Taxonomy" id="1036679"/>
    <lineage>
        <taxon>Archaea</taxon>
        <taxon>Methanobacteriati</taxon>
        <taxon>Methanobacteriota</taxon>
        <taxon>Stenosarchaea group</taxon>
        <taxon>Methanomicrobia</taxon>
        <taxon>Methanosarcinales</taxon>
        <taxon>Methanosarcinaceae</taxon>
        <taxon>Methanosarcina</taxon>
    </lineage>
</organism>
<comment type="caution">
    <text evidence="1">The sequence shown here is derived from an EMBL/GenBank/DDBJ whole genome shotgun (WGS) entry which is preliminary data.</text>
</comment>
<protein>
    <recommendedName>
        <fullName evidence="3">DUF356 domain-containing protein</fullName>
    </recommendedName>
</protein>
<evidence type="ECO:0000313" key="1">
    <source>
        <dbReference type="EMBL" id="PAV11076.1"/>
    </source>
</evidence>